<accession>K8DZ08</accession>
<reference evidence="1 2" key="1">
    <citation type="journal article" date="2013" name="Genome Announc.">
        <title>Genome Sequence of the Sulfate-Reducing Bacterium Desulfotomaculum hydrothermale Lam5(T).</title>
        <authorList>
            <person name="Amin O."/>
            <person name="Fardeau M.L."/>
            <person name="Valette O."/>
            <person name="Hirschler-Rea A."/>
            <person name="Barbe V."/>
            <person name="Medigue C."/>
            <person name="Vacherie B."/>
            <person name="Ollivier B."/>
            <person name="Bertin P.N."/>
            <person name="Dolla A."/>
        </authorList>
    </citation>
    <scope>NUCLEOTIDE SEQUENCE [LARGE SCALE GENOMIC DNA]</scope>
    <source>
        <strain evidence="2">Lam5 / DSM 18033</strain>
    </source>
</reference>
<dbReference type="Proteomes" id="UP000009315">
    <property type="component" value="Unassembled WGS sequence"/>
</dbReference>
<proteinExistence type="predicted"/>
<dbReference type="EMBL" id="CAOS01000009">
    <property type="protein sequence ID" value="CCO08227.1"/>
    <property type="molecule type" value="Genomic_DNA"/>
</dbReference>
<gene>
    <name evidence="1" type="ORF">DESHY_20096</name>
</gene>
<dbReference type="AlphaFoldDB" id="K8DZ08"/>
<evidence type="ECO:0000313" key="2">
    <source>
        <dbReference type="Proteomes" id="UP000009315"/>
    </source>
</evidence>
<name>K8DZ08_9FIRM</name>
<keyword evidence="2" id="KW-1185">Reference proteome</keyword>
<organism evidence="1 2">
    <name type="scientific">Desulforamulus hydrothermalis Lam5 = DSM 18033</name>
    <dbReference type="NCBI Taxonomy" id="1121428"/>
    <lineage>
        <taxon>Bacteria</taxon>
        <taxon>Bacillati</taxon>
        <taxon>Bacillota</taxon>
        <taxon>Clostridia</taxon>
        <taxon>Eubacteriales</taxon>
        <taxon>Peptococcaceae</taxon>
        <taxon>Desulforamulus</taxon>
    </lineage>
</organism>
<sequence length="94" mass="11133">MRSYLYPAFTMEPDEFERALPAAVKFSQTYHIPCRVLKQGDLYTLCFEDKAVAKGIVYGHRYEVEMDRTFRKYAIEDVVYLKKEEFEKGCLCNQ</sequence>
<comment type="caution">
    <text evidence="1">The sequence shown here is derived from an EMBL/GenBank/DDBJ whole genome shotgun (WGS) entry which is preliminary data.</text>
</comment>
<dbReference type="RefSeq" id="WP_008411537.1">
    <property type="nucleotide sequence ID" value="NZ_CAOS01000009.1"/>
</dbReference>
<protein>
    <submittedName>
        <fullName evidence="1">Uncharacterized protein</fullName>
    </submittedName>
</protein>
<evidence type="ECO:0000313" key="1">
    <source>
        <dbReference type="EMBL" id="CCO08227.1"/>
    </source>
</evidence>
<dbReference type="OrthoDB" id="1787059at2"/>